<accession>A0ABP8QI90</accession>
<keyword evidence="2 6" id="KW-0813">Transport</keyword>
<dbReference type="Proteomes" id="UP001501243">
    <property type="component" value="Unassembled WGS sequence"/>
</dbReference>
<feature type="transmembrane region" description="Helical" evidence="6">
    <location>
        <begin position="345"/>
        <end position="365"/>
    </location>
</feature>
<feature type="transmembrane region" description="Helical" evidence="6">
    <location>
        <begin position="134"/>
        <end position="156"/>
    </location>
</feature>
<proteinExistence type="inferred from homology"/>
<evidence type="ECO:0000256" key="6">
    <source>
        <dbReference type="RuleBase" id="RU363058"/>
    </source>
</evidence>
<dbReference type="EMBL" id="BAABGQ010000006">
    <property type="protein sequence ID" value="GAA4503553.1"/>
    <property type="molecule type" value="Genomic_DNA"/>
</dbReference>
<dbReference type="RefSeq" id="WP_208129763.1">
    <property type="nucleotide sequence ID" value="NZ_BAABGQ010000006.1"/>
</dbReference>
<comment type="similarity">
    <text evidence="6">Belongs to the inorganic phosphate transporter (PiT) (TC 2.A.20) family.</text>
</comment>
<evidence type="ECO:0000313" key="7">
    <source>
        <dbReference type="EMBL" id="GAA4503553.1"/>
    </source>
</evidence>
<dbReference type="PANTHER" id="PTHR11101">
    <property type="entry name" value="PHOSPHATE TRANSPORTER"/>
    <property type="match status" value="1"/>
</dbReference>
<keyword evidence="6" id="KW-0592">Phosphate transport</keyword>
<sequence>MLVLLFLAVILLTYSNGANDNFKGVATLWGSGTLAYKPALWLATVATFAGSVCSYFFATELVKNFSGKGLVPDDIIHSLAFVLAVALAAGITVLLATKLGFPISTTHGLVGALIGAGLVAVGGAVNFAKLGTTFFLPLLLGPVLALGLSTALYVLFRRGRQVAGITEASCVCVGQEWVPVATQPTAAFTALPTLQAGAGTLAECQSRYQGRFLGLSFQPLINNLHYVSAAAVSFARSLNDTPKLAGLLLVCHFFKMPVNVLLLAVAMAIGGLLNSRRVADTMSKKISKLNHGQGFTANLVTSLLVIVASKFGLPVSTTHVSVGSIYGIGLVNKTSNSREIAKIGLSWLLTLPVAAVLSAIFYAGIRATGH</sequence>
<name>A0ABP8QI90_9BACT</name>
<evidence type="ECO:0000256" key="4">
    <source>
        <dbReference type="ARBA" id="ARBA00022989"/>
    </source>
</evidence>
<reference evidence="8" key="1">
    <citation type="journal article" date="2019" name="Int. J. Syst. Evol. Microbiol.">
        <title>The Global Catalogue of Microorganisms (GCM) 10K type strain sequencing project: providing services to taxonomists for standard genome sequencing and annotation.</title>
        <authorList>
            <consortium name="The Broad Institute Genomics Platform"/>
            <consortium name="The Broad Institute Genome Sequencing Center for Infectious Disease"/>
            <person name="Wu L."/>
            <person name="Ma J."/>
        </authorList>
    </citation>
    <scope>NUCLEOTIDE SEQUENCE [LARGE SCALE GENOMIC DNA]</scope>
    <source>
        <strain evidence="8">JCM 17841</strain>
    </source>
</reference>
<keyword evidence="8" id="KW-1185">Reference proteome</keyword>
<comment type="subcellular location">
    <subcellularLocation>
        <location evidence="1 6">Membrane</location>
        <topology evidence="1 6">Multi-pass membrane protein</topology>
    </subcellularLocation>
</comment>
<dbReference type="PANTHER" id="PTHR11101:SF80">
    <property type="entry name" value="PHOSPHATE TRANSPORTER"/>
    <property type="match status" value="1"/>
</dbReference>
<feature type="transmembrane region" description="Helical" evidence="6">
    <location>
        <begin position="79"/>
        <end position="101"/>
    </location>
</feature>
<feature type="transmembrane region" description="Helical" evidence="6">
    <location>
        <begin position="107"/>
        <end position="127"/>
    </location>
</feature>
<feature type="transmembrane region" description="Helical" evidence="6">
    <location>
        <begin position="41"/>
        <end position="58"/>
    </location>
</feature>
<keyword evidence="4 6" id="KW-1133">Transmembrane helix</keyword>
<comment type="caution">
    <text evidence="7">The sequence shown here is derived from an EMBL/GenBank/DDBJ whole genome shotgun (WGS) entry which is preliminary data.</text>
</comment>
<keyword evidence="3 6" id="KW-0812">Transmembrane</keyword>
<protein>
    <recommendedName>
        <fullName evidence="6">Phosphate transporter</fullName>
    </recommendedName>
</protein>
<evidence type="ECO:0000256" key="5">
    <source>
        <dbReference type="ARBA" id="ARBA00023136"/>
    </source>
</evidence>
<evidence type="ECO:0000313" key="8">
    <source>
        <dbReference type="Proteomes" id="UP001501243"/>
    </source>
</evidence>
<dbReference type="Pfam" id="PF01384">
    <property type="entry name" value="PHO4"/>
    <property type="match status" value="1"/>
</dbReference>
<keyword evidence="5 6" id="KW-0472">Membrane</keyword>
<gene>
    <name evidence="7" type="ORF">GCM10023172_28630</name>
</gene>
<dbReference type="InterPro" id="IPR001204">
    <property type="entry name" value="Phos_transporter"/>
</dbReference>
<evidence type="ECO:0000256" key="3">
    <source>
        <dbReference type="ARBA" id="ARBA00022692"/>
    </source>
</evidence>
<evidence type="ECO:0000256" key="1">
    <source>
        <dbReference type="ARBA" id="ARBA00004141"/>
    </source>
</evidence>
<feature type="transmembrane region" description="Helical" evidence="6">
    <location>
        <begin position="244"/>
        <end position="273"/>
    </location>
</feature>
<evidence type="ECO:0000256" key="2">
    <source>
        <dbReference type="ARBA" id="ARBA00022448"/>
    </source>
</evidence>
<organism evidence="7 8">
    <name type="scientific">Hymenobacter ginsengisoli</name>
    <dbReference type="NCBI Taxonomy" id="1051626"/>
    <lineage>
        <taxon>Bacteria</taxon>
        <taxon>Pseudomonadati</taxon>
        <taxon>Bacteroidota</taxon>
        <taxon>Cytophagia</taxon>
        <taxon>Cytophagales</taxon>
        <taxon>Hymenobacteraceae</taxon>
        <taxon>Hymenobacter</taxon>
    </lineage>
</organism>